<evidence type="ECO:0000313" key="2">
    <source>
        <dbReference type="Proteomes" id="UP000219338"/>
    </source>
</evidence>
<protein>
    <submittedName>
        <fullName evidence="1">Uncharacterized protein</fullName>
    </submittedName>
</protein>
<reference evidence="2" key="1">
    <citation type="journal article" date="2017" name="Nat. Ecol. Evol.">
        <title>Genome expansion and lineage-specific genetic innovations in the forest pathogenic fungi Armillaria.</title>
        <authorList>
            <person name="Sipos G."/>
            <person name="Prasanna A.N."/>
            <person name="Walter M.C."/>
            <person name="O'Connor E."/>
            <person name="Balint B."/>
            <person name="Krizsan K."/>
            <person name="Kiss B."/>
            <person name="Hess J."/>
            <person name="Varga T."/>
            <person name="Slot J."/>
            <person name="Riley R."/>
            <person name="Boka B."/>
            <person name="Rigling D."/>
            <person name="Barry K."/>
            <person name="Lee J."/>
            <person name="Mihaltcheva S."/>
            <person name="LaButti K."/>
            <person name="Lipzen A."/>
            <person name="Waldron R."/>
            <person name="Moloney N.M."/>
            <person name="Sperisen C."/>
            <person name="Kredics L."/>
            <person name="Vagvoelgyi C."/>
            <person name="Patrignani A."/>
            <person name="Fitzpatrick D."/>
            <person name="Nagy I."/>
            <person name="Doyle S."/>
            <person name="Anderson J.B."/>
            <person name="Grigoriev I.V."/>
            <person name="Gueldener U."/>
            <person name="Muensterkoetter M."/>
            <person name="Nagy L.G."/>
        </authorList>
    </citation>
    <scope>NUCLEOTIDE SEQUENCE [LARGE SCALE GENOMIC DNA]</scope>
    <source>
        <strain evidence="2">C18/9</strain>
    </source>
</reference>
<keyword evidence="2" id="KW-1185">Reference proteome</keyword>
<organism evidence="1 2">
    <name type="scientific">Armillaria ostoyae</name>
    <name type="common">Armillaria root rot fungus</name>
    <dbReference type="NCBI Taxonomy" id="47428"/>
    <lineage>
        <taxon>Eukaryota</taxon>
        <taxon>Fungi</taxon>
        <taxon>Dikarya</taxon>
        <taxon>Basidiomycota</taxon>
        <taxon>Agaricomycotina</taxon>
        <taxon>Agaricomycetes</taxon>
        <taxon>Agaricomycetidae</taxon>
        <taxon>Agaricales</taxon>
        <taxon>Marasmiineae</taxon>
        <taxon>Physalacriaceae</taxon>
        <taxon>Armillaria</taxon>
    </lineage>
</organism>
<dbReference type="EMBL" id="FUEG01000010">
    <property type="protein sequence ID" value="SJL09114.1"/>
    <property type="molecule type" value="Genomic_DNA"/>
</dbReference>
<proteinExistence type="predicted"/>
<sequence>MLVQTALQYPPRGVTDRLTCSNLRGADRLSVPRSQIMRPRRGEMLEYISRLGLIYQHRMMTSIDAREELKS</sequence>
<evidence type="ECO:0000313" key="1">
    <source>
        <dbReference type="EMBL" id="SJL09114.1"/>
    </source>
</evidence>
<gene>
    <name evidence="1" type="ORF">ARMOST_12490</name>
</gene>
<dbReference type="AlphaFoldDB" id="A0A284RK44"/>
<name>A0A284RK44_ARMOS</name>
<dbReference type="Proteomes" id="UP000219338">
    <property type="component" value="Unassembled WGS sequence"/>
</dbReference>
<accession>A0A284RK44</accession>